<comment type="cofactor">
    <cofactor evidence="10">
        <name>phosphate</name>
        <dbReference type="ChEBI" id="CHEBI:43474"/>
    </cofactor>
</comment>
<evidence type="ECO:0000256" key="3">
    <source>
        <dbReference type="ARBA" id="ARBA00012757"/>
    </source>
</evidence>
<feature type="domain" description="GH15-like" evidence="13">
    <location>
        <begin position="230"/>
        <end position="595"/>
    </location>
</feature>
<proteinExistence type="inferred from homology"/>
<comment type="caution">
    <text evidence="15">The sequence shown here is derived from an EMBL/GenBank/DDBJ whole genome shotgun (WGS) entry which is preliminary data.</text>
</comment>
<evidence type="ECO:0000256" key="4">
    <source>
        <dbReference type="ARBA" id="ARBA00019905"/>
    </source>
</evidence>
<evidence type="ECO:0000256" key="12">
    <source>
        <dbReference type="SAM" id="MobiDB-lite"/>
    </source>
</evidence>
<evidence type="ECO:0000259" key="14">
    <source>
        <dbReference type="Pfam" id="PF19291"/>
    </source>
</evidence>
<protein>
    <recommendedName>
        <fullName evidence="4">Trehalase</fullName>
        <ecNumber evidence="3">3.2.1.28</ecNumber>
    </recommendedName>
    <alternativeName>
        <fullName evidence="8">Alpha,alpha-trehalase</fullName>
    </alternativeName>
    <alternativeName>
        <fullName evidence="9">Alpha,alpha-trehalose glucohydrolase</fullName>
    </alternativeName>
</protein>
<keyword evidence="5" id="KW-0378">Hydrolase</keyword>
<dbReference type="PANTHER" id="PTHR31616">
    <property type="entry name" value="TREHALASE"/>
    <property type="match status" value="1"/>
</dbReference>
<feature type="domain" description="Trehalase-like N-terminal" evidence="14">
    <location>
        <begin position="16"/>
        <end position="155"/>
    </location>
</feature>
<evidence type="ECO:0000256" key="8">
    <source>
        <dbReference type="ARBA" id="ARBA00030473"/>
    </source>
</evidence>
<organism evidence="15 16">
    <name type="scientific">Bradyrhizobium guangdongense</name>
    <dbReference type="NCBI Taxonomy" id="1325090"/>
    <lineage>
        <taxon>Bacteria</taxon>
        <taxon>Pseudomonadati</taxon>
        <taxon>Pseudomonadota</taxon>
        <taxon>Alphaproteobacteria</taxon>
        <taxon>Hyphomicrobiales</taxon>
        <taxon>Nitrobacteraceae</taxon>
        <taxon>Bradyrhizobium</taxon>
    </lineage>
</organism>
<evidence type="ECO:0000256" key="11">
    <source>
        <dbReference type="ARBA" id="ARBA00060615"/>
    </source>
</evidence>
<evidence type="ECO:0000256" key="1">
    <source>
        <dbReference type="ARBA" id="ARBA00001576"/>
    </source>
</evidence>
<sequence length="625" mass="69796">MGSAELEGKRSGWMPSMARIEDYALIGDCETAGLVGRDGSIDWLCVPRFDSDSCFAKLLGDEHNGYWKICPEARSSSERRYRPGTLILETTFTTDCGRVRLIDLMPPKTDLSKVVRIVEGLEGEVEMRSELVARFDYGTSVPWVSRLEDGAVSMVAGASMLLLRTAVPMRGEAMKTVGSFSVARGETVAFVLSHQISYQDPAAPEDPASLLKQAEDFWRNWSSRCKTAGPYSEAVQRSLITLKALTFGPSGGIVAAATTSLPEQIGGSRNWDYRFCWVRDATLTLLALVGAGFFDEARAWRDWLVRAVAGSPRQLQIMYAVTGERRLTEWEVPWLSGYENSKPVRIGNAAHTQLQLDVYGELMDALYQARRGGLRENKRAWAVQCALLDHLKSIWSQPDEGIWEVRGGAKHFTYSKIMAWVAYDRAIKSAAEFGMKGRVEEWEAQRAAIHDEVCRRGYDLERKTFVQVYGEPQLDASLLLIPAVGFLPPEDPRVISTIQAIERELLQDGFVRRYDTGATKDGLPPGEGMFLACSFWLADAYHLIGRDAEAKELFERLLALRNDVGLLSEEYDISRRRLVGNFPQAFSHIALVNTAHNLTHREKPSEHRGSKRALPSEGDEAARSD</sequence>
<dbReference type="SUPFAM" id="SSF48208">
    <property type="entry name" value="Six-hairpin glycosidases"/>
    <property type="match status" value="1"/>
</dbReference>
<comment type="similarity">
    <text evidence="2">Belongs to the glycosyl hydrolase 15 family.</text>
</comment>
<evidence type="ECO:0000256" key="9">
    <source>
        <dbReference type="ARBA" id="ARBA00031637"/>
    </source>
</evidence>
<evidence type="ECO:0000256" key="5">
    <source>
        <dbReference type="ARBA" id="ARBA00022801"/>
    </source>
</evidence>
<evidence type="ECO:0000256" key="2">
    <source>
        <dbReference type="ARBA" id="ARBA00006188"/>
    </source>
</evidence>
<dbReference type="InterPro" id="IPR045582">
    <property type="entry name" value="Trehalase-like_N"/>
</dbReference>
<evidence type="ECO:0000256" key="6">
    <source>
        <dbReference type="ARBA" id="ARBA00023277"/>
    </source>
</evidence>
<keyword evidence="7" id="KW-0326">Glycosidase</keyword>
<comment type="catalytic activity">
    <reaction evidence="1">
        <text>alpha,alpha-trehalose + H2O = alpha-D-glucose + beta-D-glucose</text>
        <dbReference type="Rhea" id="RHEA:32675"/>
        <dbReference type="ChEBI" id="CHEBI:15377"/>
        <dbReference type="ChEBI" id="CHEBI:15903"/>
        <dbReference type="ChEBI" id="CHEBI:16551"/>
        <dbReference type="ChEBI" id="CHEBI:17925"/>
        <dbReference type="EC" id="3.2.1.28"/>
    </reaction>
</comment>
<feature type="compositionally biased region" description="Basic and acidic residues" evidence="12">
    <location>
        <begin position="599"/>
        <end position="608"/>
    </location>
</feature>
<evidence type="ECO:0000313" key="16">
    <source>
        <dbReference type="Proteomes" id="UP000625079"/>
    </source>
</evidence>
<gene>
    <name evidence="15" type="ORF">GCM10010987_46350</name>
</gene>
<dbReference type="GO" id="GO:0005993">
    <property type="term" value="P:trehalose catabolic process"/>
    <property type="evidence" value="ECO:0007669"/>
    <property type="project" value="UniProtKB-ARBA"/>
</dbReference>
<dbReference type="AlphaFoldDB" id="A0AA88BAH9"/>
<dbReference type="GO" id="GO:0004555">
    <property type="term" value="F:alpha,alpha-trehalase activity"/>
    <property type="evidence" value="ECO:0007669"/>
    <property type="project" value="UniProtKB-EC"/>
</dbReference>
<dbReference type="Pfam" id="PF00723">
    <property type="entry name" value="Glyco_hydro_15"/>
    <property type="match status" value="1"/>
</dbReference>
<reference evidence="15" key="2">
    <citation type="submission" date="2022-12" db="EMBL/GenBank/DDBJ databases">
        <authorList>
            <person name="Sun Q."/>
            <person name="Zhou Y."/>
        </authorList>
    </citation>
    <scope>NUCLEOTIDE SEQUENCE</scope>
    <source>
        <strain evidence="15">CGMCC 1.15034</strain>
    </source>
</reference>
<evidence type="ECO:0000259" key="13">
    <source>
        <dbReference type="Pfam" id="PF00723"/>
    </source>
</evidence>
<comment type="pathway">
    <text evidence="11">Glycan degradation; trehalose degradation; D-glucose from alpha,alpha-trehalose: step 1/1.</text>
</comment>
<accession>A0AA88BAH9</accession>
<dbReference type="InterPro" id="IPR008928">
    <property type="entry name" value="6-hairpin_glycosidase_sf"/>
</dbReference>
<dbReference type="PANTHER" id="PTHR31616:SF0">
    <property type="entry name" value="GLUCAN 1,4-ALPHA-GLUCOSIDASE"/>
    <property type="match status" value="1"/>
</dbReference>
<dbReference type="Proteomes" id="UP000625079">
    <property type="component" value="Unassembled WGS sequence"/>
</dbReference>
<evidence type="ECO:0000256" key="7">
    <source>
        <dbReference type="ARBA" id="ARBA00023295"/>
    </source>
</evidence>
<reference evidence="15" key="1">
    <citation type="journal article" date="2014" name="Int. J. Syst. Evol. Microbiol.">
        <title>Complete genome sequence of Corynebacterium casei LMG S-19264T (=DSM 44701T), isolated from a smear-ripened cheese.</title>
        <authorList>
            <consortium name="US DOE Joint Genome Institute (JGI-PGF)"/>
            <person name="Walter F."/>
            <person name="Albersmeier A."/>
            <person name="Kalinowski J."/>
            <person name="Ruckert C."/>
        </authorList>
    </citation>
    <scope>NUCLEOTIDE SEQUENCE</scope>
    <source>
        <strain evidence="15">CGMCC 1.15034</strain>
    </source>
</reference>
<dbReference type="EC" id="3.2.1.28" evidence="3"/>
<evidence type="ECO:0000313" key="15">
    <source>
        <dbReference type="EMBL" id="GGI27830.1"/>
    </source>
</evidence>
<dbReference type="Gene3D" id="1.50.10.10">
    <property type="match status" value="1"/>
</dbReference>
<dbReference type="Pfam" id="PF19291">
    <property type="entry name" value="TREH_N"/>
    <property type="match status" value="1"/>
</dbReference>
<keyword evidence="6" id="KW-0119">Carbohydrate metabolism</keyword>
<dbReference type="EMBL" id="BMHC01000011">
    <property type="protein sequence ID" value="GGI27830.1"/>
    <property type="molecule type" value="Genomic_DNA"/>
</dbReference>
<evidence type="ECO:0000256" key="10">
    <source>
        <dbReference type="ARBA" id="ARBA00053030"/>
    </source>
</evidence>
<dbReference type="InterPro" id="IPR012341">
    <property type="entry name" value="6hp_glycosidase-like_sf"/>
</dbReference>
<feature type="region of interest" description="Disordered" evidence="12">
    <location>
        <begin position="597"/>
        <end position="625"/>
    </location>
</feature>
<name>A0AA88BAH9_9BRAD</name>
<dbReference type="InterPro" id="IPR011613">
    <property type="entry name" value="GH15-like"/>
</dbReference>
<dbReference type="FunFam" id="1.50.10.10:FF:000005">
    <property type="entry name" value="Glycosyl hydrolase, glucoamylase"/>
    <property type="match status" value="1"/>
</dbReference>